<dbReference type="InterPro" id="IPR004835">
    <property type="entry name" value="Chitin_synth"/>
</dbReference>
<feature type="transmembrane region" description="Helical" evidence="12">
    <location>
        <begin position="1600"/>
        <end position="1618"/>
    </location>
</feature>
<evidence type="ECO:0000256" key="2">
    <source>
        <dbReference type="ARBA" id="ARBA00012543"/>
    </source>
</evidence>
<dbReference type="EC" id="2.4.1.16" evidence="2"/>
<proteinExistence type="predicted"/>
<dbReference type="GO" id="GO:0006031">
    <property type="term" value="P:chitin biosynthetic process"/>
    <property type="evidence" value="ECO:0007669"/>
    <property type="project" value="TreeGrafter"/>
</dbReference>
<gene>
    <name evidence="14" type="ORF">RI543_001757</name>
</gene>
<dbReference type="InterPro" id="IPR029044">
    <property type="entry name" value="Nucleotide-diphossugar_trans"/>
</dbReference>
<feature type="transmembrane region" description="Helical" evidence="12">
    <location>
        <begin position="1503"/>
        <end position="1523"/>
    </location>
</feature>
<dbReference type="InterPro" id="IPR013616">
    <property type="entry name" value="Chitin_synth_N"/>
</dbReference>
<feature type="transmembrane region" description="Helical" evidence="12">
    <location>
        <begin position="1392"/>
        <end position="1413"/>
    </location>
</feature>
<organism evidence="14 15">
    <name type="scientific">Arxiozyma heterogenica</name>
    <dbReference type="NCBI Taxonomy" id="278026"/>
    <lineage>
        <taxon>Eukaryota</taxon>
        <taxon>Fungi</taxon>
        <taxon>Dikarya</taxon>
        <taxon>Ascomycota</taxon>
        <taxon>Saccharomycotina</taxon>
        <taxon>Saccharomycetes</taxon>
        <taxon>Saccharomycetales</taxon>
        <taxon>Saccharomycetaceae</taxon>
        <taxon>Arxiozyma</taxon>
    </lineage>
</organism>
<dbReference type="GO" id="GO:0071555">
    <property type="term" value="P:cell wall organization"/>
    <property type="evidence" value="ECO:0007669"/>
    <property type="project" value="UniProtKB-KW"/>
</dbReference>
<keyword evidence="8 12" id="KW-1133">Transmembrane helix</keyword>
<name>A0AAN7WID7_9SACH</name>
<keyword evidence="3" id="KW-1003">Cell membrane</keyword>
<feature type="transmembrane region" description="Helical" evidence="12">
    <location>
        <begin position="1425"/>
        <end position="1447"/>
    </location>
</feature>
<dbReference type="CDD" id="cd01908">
    <property type="entry name" value="YafJ"/>
    <property type="match status" value="1"/>
</dbReference>
<dbReference type="GO" id="GO:0004100">
    <property type="term" value="F:chitin synthase activity"/>
    <property type="evidence" value="ECO:0007669"/>
    <property type="project" value="UniProtKB-EC"/>
</dbReference>
<evidence type="ECO:0000256" key="7">
    <source>
        <dbReference type="ARBA" id="ARBA00022962"/>
    </source>
</evidence>
<evidence type="ECO:0000256" key="11">
    <source>
        <dbReference type="SAM" id="MobiDB-lite"/>
    </source>
</evidence>
<evidence type="ECO:0000256" key="6">
    <source>
        <dbReference type="ARBA" id="ARBA00022692"/>
    </source>
</evidence>
<dbReference type="SUPFAM" id="SSF53448">
    <property type="entry name" value="Nucleotide-diphospho-sugar transferases"/>
    <property type="match status" value="1"/>
</dbReference>
<evidence type="ECO:0000256" key="4">
    <source>
        <dbReference type="ARBA" id="ARBA00022676"/>
    </source>
</evidence>
<dbReference type="Pfam" id="PF08407">
    <property type="entry name" value="Chitin_synth_1N"/>
    <property type="match status" value="1"/>
</dbReference>
<dbReference type="InterPro" id="IPR017932">
    <property type="entry name" value="GATase_2_dom"/>
</dbReference>
<feature type="transmembrane region" description="Helical" evidence="12">
    <location>
        <begin position="1356"/>
        <end position="1380"/>
    </location>
</feature>
<dbReference type="Gene3D" id="3.60.20.10">
    <property type="entry name" value="Glutamine Phosphoribosylpyrophosphate, subunit 1, domain 1"/>
    <property type="match status" value="1"/>
</dbReference>
<comment type="caution">
    <text evidence="14">The sequence shown here is derived from an EMBL/GenBank/DDBJ whole genome shotgun (WGS) entry which is preliminary data.</text>
</comment>
<dbReference type="PROSITE" id="PS51278">
    <property type="entry name" value="GATASE_TYPE_2"/>
    <property type="match status" value="1"/>
</dbReference>
<evidence type="ECO:0000256" key="12">
    <source>
        <dbReference type="SAM" id="Phobius"/>
    </source>
</evidence>
<keyword evidence="7" id="KW-0315">Glutamine amidotransferase</keyword>
<dbReference type="FunFam" id="3.60.20.10:FF:000045">
    <property type="entry name" value="Glutamine amidotransferase DUG3"/>
    <property type="match status" value="1"/>
</dbReference>
<dbReference type="Pfam" id="PF01644">
    <property type="entry name" value="Chitin_synth_1"/>
    <property type="match status" value="1"/>
</dbReference>
<feature type="transmembrane region" description="Helical" evidence="12">
    <location>
        <begin position="1475"/>
        <end position="1497"/>
    </location>
</feature>
<protein>
    <recommendedName>
        <fullName evidence="2">chitin synthase</fullName>
        <ecNumber evidence="2">2.4.1.16</ecNumber>
    </recommendedName>
</protein>
<accession>A0AAN7WID7</accession>
<dbReference type="Proteomes" id="UP001306508">
    <property type="component" value="Unassembled WGS sequence"/>
</dbReference>
<reference evidence="15" key="1">
    <citation type="submission" date="2023-07" db="EMBL/GenBank/DDBJ databases">
        <title>A draft genome of Kazachstania heterogenica Y-27499.</title>
        <authorList>
            <person name="Donic C."/>
            <person name="Kralova J.S."/>
            <person name="Fidel L."/>
            <person name="Ben-Dor S."/>
            <person name="Jung S."/>
        </authorList>
    </citation>
    <scope>NUCLEOTIDE SEQUENCE [LARGE SCALE GENOMIC DNA]</scope>
    <source>
        <strain evidence="15">Y27499</strain>
    </source>
</reference>
<feature type="compositionally biased region" description="Basic residues" evidence="11">
    <location>
        <begin position="8"/>
        <end position="17"/>
    </location>
</feature>
<dbReference type="SUPFAM" id="SSF56235">
    <property type="entry name" value="N-terminal nucleophile aminohydrolases (Ntn hydrolases)"/>
    <property type="match status" value="1"/>
</dbReference>
<feature type="domain" description="Glutamine amidotransferase type-2" evidence="13">
    <location>
        <begin position="1673"/>
        <end position="1926"/>
    </location>
</feature>
<keyword evidence="10" id="KW-0961">Cell wall biogenesis/degradation</keyword>
<evidence type="ECO:0000256" key="9">
    <source>
        <dbReference type="ARBA" id="ARBA00023136"/>
    </source>
</evidence>
<feature type="transmembrane region" description="Helical" evidence="12">
    <location>
        <begin position="1652"/>
        <end position="1677"/>
    </location>
</feature>
<evidence type="ECO:0000256" key="10">
    <source>
        <dbReference type="ARBA" id="ARBA00023316"/>
    </source>
</evidence>
<dbReference type="InterPro" id="IPR026869">
    <property type="entry name" value="EgtC-like"/>
</dbReference>
<comment type="subcellular location">
    <subcellularLocation>
        <location evidence="1">Cell membrane</location>
        <topology evidence="1">Multi-pass membrane protein</topology>
    </subcellularLocation>
</comment>
<dbReference type="InterPro" id="IPR029055">
    <property type="entry name" value="Ntn_hydrolases_N"/>
</dbReference>
<dbReference type="GO" id="GO:0030428">
    <property type="term" value="C:cell septum"/>
    <property type="evidence" value="ECO:0007669"/>
    <property type="project" value="TreeGrafter"/>
</dbReference>
<evidence type="ECO:0000313" key="15">
    <source>
        <dbReference type="Proteomes" id="UP001306508"/>
    </source>
</evidence>
<keyword evidence="6 12" id="KW-0812">Transmembrane</keyword>
<evidence type="ECO:0000256" key="3">
    <source>
        <dbReference type="ARBA" id="ARBA00022475"/>
    </source>
</evidence>
<keyword evidence="5" id="KW-0808">Transferase</keyword>
<evidence type="ECO:0000256" key="5">
    <source>
        <dbReference type="ARBA" id="ARBA00022679"/>
    </source>
</evidence>
<keyword evidence="9 12" id="KW-0472">Membrane</keyword>
<dbReference type="Pfam" id="PF13230">
    <property type="entry name" value="GATase_4"/>
    <property type="match status" value="1"/>
</dbReference>
<dbReference type="GO" id="GO:0005886">
    <property type="term" value="C:plasma membrane"/>
    <property type="evidence" value="ECO:0007669"/>
    <property type="project" value="UniProtKB-SubCell"/>
</dbReference>
<dbReference type="PANTHER" id="PTHR22914:SF9">
    <property type="entry name" value="CHITIN SYNTHASE 1"/>
    <property type="match status" value="1"/>
</dbReference>
<feature type="region of interest" description="Disordered" evidence="11">
    <location>
        <begin position="1"/>
        <end position="22"/>
    </location>
</feature>
<dbReference type="CDD" id="cd04190">
    <property type="entry name" value="Chitin_synth_C"/>
    <property type="match status" value="1"/>
</dbReference>
<evidence type="ECO:0000313" key="14">
    <source>
        <dbReference type="EMBL" id="KAK5780635.1"/>
    </source>
</evidence>
<sequence>MKSYSKVRFSKRPKSNQKSKPVPVTQDDYYLEAIEFEEQAERWLFSDIKKTLRFYMKAFEMYELGLTAPQSTDKCTYNILYNETRLLLQLYSDYMANNGYINVLQYINLDDIPGVENILKPINEIIERFETALQNYRSMDTWDLQSNLLTSYLFLIEDHDKYGLNGGQIVDLTNKFFTLSHELVLHQLESIDNGGNIMEYDKVLNDEDFNAFESINGDISEMESRDGFGIKINKDHSYIKDLVEVSDEITPESLTDVIIMCLKFNQALLEIMVETKLETGDQLLNVIQLNYLEDITSKQLCRVSDIIESHKAILNCKISDINLAMYAVKGIQIFYSDPDVKNLTTYLEANPDPRIDLVDLYLVKIDIFGLAIDYIREEFFDMKWDFCTQLNHLLTSTRNELSYKRKNIMASHNQIEFANLSNVVFQLCDVTITAASNELRRYDIRVKKNGSTATVDNVQSILLKNAKTLLTNAQIISEKSCGMQETIVDKLKRNYIYNEAKNKLALYMSNQYNNGQNYYSNEITENTMFHYYPYNNVNNNNDNDNYWSNQSNVNQLPENGYQDEDTRSSKLTDEVLDHYSHEPMSIKRNKTVDSSILRPNNLLQGNVSVRAEQDILLQPNDNSESVAYDNFIRDSSHNMTRPKPPSQTKILTPPVAYNDVFVQNHSHSQQQNNADNMFQIPQINVIQTPSDFTYPENSQFNNSNVYSNLSYSQSGNFNINAGPQQYSSQHPYFNEEDYYHSQNYITNNTGSNNYIDNRFDSKNSLSQNSFNEAPSVISIDEDTKPILQQQIQENNNNLYYNNYSNDLEDLESVEGYVDQSGDDYQIRSYLDNDGEMVNPYTNTVPVIYDEDENFEDVNKLREDDNIGHMDLGDSSNFGYNDTNTIDKLGIVKTRSINSSTNSSSNSKGILLTDLSEDNVISAEGNNATVKRSNTEIRKFKLWNGNFVFDSPISSTLLDKYHVVVEKPELLSNEFKFMRYQAITCEPNELPLKNFTVRQLQYLRPRQTELMIVITMYNENHILLGRTLKGVMDNIKYMVKKTHSSIWGPDAWKKIVVCIISDGRSKINERSLALLSSLGCYQDGFAKDEINDKKVAMHMYEHTTMMNIGNVTEYGIDLVCNQTTVPVQLLFGLKEQNQKKINSHRWAFEGFAELLQPNVVVLLDAGTMPGKDSIYELWKEFKNPSVGGACGEIKTDLGKSFAKLLNPLVAAQNFEYKMSNILDKTTESNFGFITVLPGAFSAYRLAAVRGTPLEKYFYGEGLEDKGFNFFSSNMYLAEDRILCFEIVTKKHSNWILQYSRSSYASTDVPERVPEFILQRRRWLNGSFFAAVYSFCHIHRIWTSGHNVIRKIWFTIEFLYLFFNTLISWFSLSSFFLVFRILSLSIATTYRTVFGILSVIFLWLYGVSIFSTFVLSLGNKPKSTERYYVMNFLFFAVLMAYMVFCSLYMSVKSFEDILQDTKITFIGLITKTAFRDLVISMGSTYALYLVSSIIYLQPWHMLTSFIQYILLSPAYINILNIYAFCNVHDLSWGTKGAVAKPLGKINSKEDGTFKMEILVSQEEITANYNKFKAILDAPAEEKVDDGLSYEEKKTGYYANVRSLVIIFWVMTNFGIVAAVLETGGISDYMTLKRQQQQATENVTAHPIISERTSIYFSVILWLVAFSALTVGHPMCRFLIFKGKEPIKLSHLLTRPAHSIINQSFDSRLRLDRRRPMNGDGFGVAYYPTDQELFPDGPCLFKAITPAWNNQNLETLAEKTKSSLVFAHVRASTYGVLAETNCHPFTYHNICFMHNGGIASFDKIKRKLINHIDDTYLNVLQGSTDSECAFALFLDTLHKMGYDPSLKSGDFGHEALREALLKTIKYIKDWTKAVTTEPSLLNFAVTDGSSVVVSRYITSKTDEAASLHFSSGSRFVETSPGEYRMERLDRKQDVVMVASEPLTFERGDWTAVPTNSVLTIKKQTILLHPIIDEYYQEDPLYLRNSALAEDKGLMGTVPLAKSVEKNVPPLEREGRTRQSIATVATHWI</sequence>
<dbReference type="PANTHER" id="PTHR22914">
    <property type="entry name" value="CHITIN SYNTHASE"/>
    <property type="match status" value="1"/>
</dbReference>
<evidence type="ECO:0000259" key="13">
    <source>
        <dbReference type="PROSITE" id="PS51278"/>
    </source>
</evidence>
<evidence type="ECO:0000256" key="8">
    <source>
        <dbReference type="ARBA" id="ARBA00022989"/>
    </source>
</evidence>
<keyword evidence="4" id="KW-0328">Glycosyltransferase</keyword>
<dbReference type="EMBL" id="JAWIZZ010000040">
    <property type="protein sequence ID" value="KAK5780635.1"/>
    <property type="molecule type" value="Genomic_DNA"/>
</dbReference>
<keyword evidence="15" id="KW-1185">Reference proteome</keyword>
<evidence type="ECO:0000256" key="1">
    <source>
        <dbReference type="ARBA" id="ARBA00004651"/>
    </source>
</evidence>